<dbReference type="InterPro" id="IPR024344">
    <property type="entry name" value="MDMPI_metal-binding"/>
</dbReference>
<gene>
    <name evidence="2" type="ORF">ADK38_16020</name>
</gene>
<accession>A0ABR5J707</accession>
<dbReference type="SUPFAM" id="SSF109854">
    <property type="entry name" value="DinB/YfiT-like putative metalloenzymes"/>
    <property type="match status" value="1"/>
</dbReference>
<organism evidence="2 3">
    <name type="scientific">Streptomyces varsoviensis</name>
    <dbReference type="NCBI Taxonomy" id="67373"/>
    <lineage>
        <taxon>Bacteria</taxon>
        <taxon>Bacillati</taxon>
        <taxon>Actinomycetota</taxon>
        <taxon>Actinomycetes</taxon>
        <taxon>Kitasatosporales</taxon>
        <taxon>Streptomycetaceae</taxon>
        <taxon>Streptomyces</taxon>
    </lineage>
</organism>
<evidence type="ECO:0000313" key="3">
    <source>
        <dbReference type="Proteomes" id="UP000037020"/>
    </source>
</evidence>
<name>A0ABR5J707_9ACTN</name>
<dbReference type="PANTHER" id="PTHR40758:SF1">
    <property type="entry name" value="CONSERVED PROTEIN"/>
    <property type="match status" value="1"/>
</dbReference>
<protein>
    <recommendedName>
        <fullName evidence="1">Mycothiol-dependent maleylpyruvate isomerase metal-binding domain-containing protein</fullName>
    </recommendedName>
</protein>
<reference evidence="2 3" key="1">
    <citation type="submission" date="2015-07" db="EMBL/GenBank/DDBJ databases">
        <authorList>
            <person name="Ju K.-S."/>
            <person name="Doroghazi J.R."/>
            <person name="Metcalf W.W."/>
        </authorList>
    </citation>
    <scope>NUCLEOTIDE SEQUENCE [LARGE SCALE GENOMIC DNA]</scope>
    <source>
        <strain evidence="2 3">NRRL B-3589</strain>
    </source>
</reference>
<proteinExistence type="predicted"/>
<dbReference type="InterPro" id="IPR017517">
    <property type="entry name" value="Maleyloyr_isom"/>
</dbReference>
<comment type="caution">
    <text evidence="2">The sequence shown here is derived from an EMBL/GenBank/DDBJ whole genome shotgun (WGS) entry which is preliminary data.</text>
</comment>
<dbReference type="NCBIfam" id="TIGR03083">
    <property type="entry name" value="maleylpyruvate isomerase family mycothiol-dependent enzyme"/>
    <property type="match status" value="1"/>
</dbReference>
<dbReference type="Pfam" id="PF11716">
    <property type="entry name" value="MDMPI_N"/>
    <property type="match status" value="1"/>
</dbReference>
<dbReference type="InterPro" id="IPR034660">
    <property type="entry name" value="DinB/YfiT-like"/>
</dbReference>
<evidence type="ECO:0000313" key="2">
    <source>
        <dbReference type="EMBL" id="KOG89124.1"/>
    </source>
</evidence>
<dbReference type="Proteomes" id="UP000037020">
    <property type="component" value="Unassembled WGS sequence"/>
</dbReference>
<feature type="domain" description="Mycothiol-dependent maleylpyruvate isomerase metal-binding" evidence="1">
    <location>
        <begin position="11"/>
        <end position="138"/>
    </location>
</feature>
<dbReference type="PANTHER" id="PTHR40758">
    <property type="entry name" value="CONSERVED PROTEIN"/>
    <property type="match status" value="1"/>
</dbReference>
<sequence>MSPLSLQRYAAEIIAQTDLLRAAVDGADPTAPVPTCPDWNLGRLLRHIGAAHRWADTIVSTRAAGPVPHDRLDAPAAYTDVAADDLGDWLTEGARALADTLCEAGPDAAVWTVAPGGTPVFWARRMTHETLVHRSDAALAAGAGFTVAEEVGLDALDEWMDFGTLPQVLELAQGERELLGPGRTLHLHATDVRAEEADRLIDLTRAPITWSRTPDRAAVTVRGPLTDLGTGPGSYLTDRVLALYRRPARGNAIEIIGDASLFDLWLDRTGAWLQE</sequence>
<evidence type="ECO:0000259" key="1">
    <source>
        <dbReference type="Pfam" id="PF11716"/>
    </source>
</evidence>
<dbReference type="EMBL" id="LGUT01001348">
    <property type="protein sequence ID" value="KOG89124.1"/>
    <property type="molecule type" value="Genomic_DNA"/>
</dbReference>
<keyword evidence="3" id="KW-1185">Reference proteome</keyword>